<feature type="signal peptide" evidence="2">
    <location>
        <begin position="1"/>
        <end position="16"/>
    </location>
</feature>
<evidence type="ECO:0000256" key="1">
    <source>
        <dbReference type="SAM" id="MobiDB-lite"/>
    </source>
</evidence>
<dbReference type="EMBL" id="JAGFBR010000015">
    <property type="protein sequence ID" value="KAH0454119.1"/>
    <property type="molecule type" value="Genomic_DNA"/>
</dbReference>
<comment type="caution">
    <text evidence="3">The sequence shown here is derived from an EMBL/GenBank/DDBJ whole genome shotgun (WGS) entry which is preliminary data.</text>
</comment>
<keyword evidence="2" id="KW-0732">Signal</keyword>
<evidence type="ECO:0000313" key="4">
    <source>
        <dbReference type="Proteomes" id="UP000775213"/>
    </source>
</evidence>
<accession>A0AAV7GDZ2</accession>
<feature type="chain" id="PRO_5043417504" evidence="2">
    <location>
        <begin position="17"/>
        <end position="139"/>
    </location>
</feature>
<feature type="compositionally biased region" description="Basic and acidic residues" evidence="1">
    <location>
        <begin position="24"/>
        <end position="42"/>
    </location>
</feature>
<evidence type="ECO:0000313" key="3">
    <source>
        <dbReference type="EMBL" id="KAH0454119.1"/>
    </source>
</evidence>
<name>A0AAV7GDZ2_DENCH</name>
<evidence type="ECO:0000256" key="2">
    <source>
        <dbReference type="SAM" id="SignalP"/>
    </source>
</evidence>
<organism evidence="3 4">
    <name type="scientific">Dendrobium chrysotoxum</name>
    <name type="common">Orchid</name>
    <dbReference type="NCBI Taxonomy" id="161865"/>
    <lineage>
        <taxon>Eukaryota</taxon>
        <taxon>Viridiplantae</taxon>
        <taxon>Streptophyta</taxon>
        <taxon>Embryophyta</taxon>
        <taxon>Tracheophyta</taxon>
        <taxon>Spermatophyta</taxon>
        <taxon>Magnoliopsida</taxon>
        <taxon>Liliopsida</taxon>
        <taxon>Asparagales</taxon>
        <taxon>Orchidaceae</taxon>
        <taxon>Epidendroideae</taxon>
        <taxon>Malaxideae</taxon>
        <taxon>Dendrobiinae</taxon>
        <taxon>Dendrobium</taxon>
    </lineage>
</organism>
<gene>
    <name evidence="3" type="ORF">IEQ34_016043</name>
</gene>
<keyword evidence="4" id="KW-1185">Reference proteome</keyword>
<dbReference type="AlphaFoldDB" id="A0AAV7GDZ2"/>
<feature type="region of interest" description="Disordered" evidence="1">
    <location>
        <begin position="24"/>
        <end position="61"/>
    </location>
</feature>
<dbReference type="Proteomes" id="UP000775213">
    <property type="component" value="Unassembled WGS sequence"/>
</dbReference>
<reference evidence="3 4" key="1">
    <citation type="journal article" date="2021" name="Hortic Res">
        <title>Chromosome-scale assembly of the Dendrobium chrysotoxum genome enhances the understanding of orchid evolution.</title>
        <authorList>
            <person name="Zhang Y."/>
            <person name="Zhang G.Q."/>
            <person name="Zhang D."/>
            <person name="Liu X.D."/>
            <person name="Xu X.Y."/>
            <person name="Sun W.H."/>
            <person name="Yu X."/>
            <person name="Zhu X."/>
            <person name="Wang Z.W."/>
            <person name="Zhao X."/>
            <person name="Zhong W.Y."/>
            <person name="Chen H."/>
            <person name="Yin W.L."/>
            <person name="Huang T."/>
            <person name="Niu S.C."/>
            <person name="Liu Z.J."/>
        </authorList>
    </citation>
    <scope>NUCLEOTIDE SEQUENCE [LARGE SCALE GENOMIC DNA]</scope>
    <source>
        <strain evidence="3">Lindl</strain>
    </source>
</reference>
<sequence length="139" mass="15665">MYAICISMLIRALTSSILLLDSRKSDDGQKSGDEQKSDDEQKFGIGWNSGDVWRPGRNQASLGGRGKFRSLSVAVIKEYSGKRALPSLLPWAPSYSFPESPSMRNKSLNISLIVPAYNEEYRLHAALIEMMIYLYKKKE</sequence>
<proteinExistence type="predicted"/>
<protein>
    <submittedName>
        <fullName evidence="3">Uncharacterized protein</fullName>
    </submittedName>
</protein>